<sequence>MSYHLWPDTYDLAFRLYNHSVGTHRSDLDVLDISVADKSAKLIGFDPFTGRYQLLIMQADINTPIKPVVRELAECDIDEIRKNQKFATISYPKVITIKLLHALPPLGLVAFNCEHKKSIDLEKQLQNVATKFKQALIGDILPGAILLRKQDDRYYRVMVIGQVGDKYELLLLDHAKKGSSRLEKLFLLKPEIDLSNFPSALMICRIRGFRKLNKCAFSEFKNQIDKHGPQEKVKAVVFEQDEVNNMVIDFKGFSGAKITASEEISISMNDDGDQKDPQLIPLNAIEIMQISPISDVQMSTATLNNPIRMFDVPPQPTRPASVSTTTGWRKLHLPPASADMSLDNAKNAKIPFGKQSTAKENVFPNGTSSSGLGKKISLFGIQSTQPADSEIVSKSSFLSNPVKDSLNTESGFSAKSNTEAGFDANLKRESGFLAKSNTEAGFDANLKRESGFLAKSNTEAGFDANLKRESGFLAKSNTEAGFAAKSKAVTFSDETVESTASNVQSSIGHNEAFLSSPTDKKVVIQDCPNGNASMEKFLKLRKNTGESSSFGPPTSVHVEPVCLNVEPPMVYDEGDETDTELSLDTRETTTERSTRGVMESGEITPCEEQDIPERSISVPESHSPFAANADIPNVSDDLLPFETDDGISDVQKDDSEVFGNRSIVKSPSDEDTAQKPEFFEKIEKKEVCPIEQLKETIENAINDKNDWNFHLNMLTILMNASSSKSDEESQTWKDLAKFAHQMFADSIKQS</sequence>
<keyword evidence="3" id="KW-1185">Reference proteome</keyword>
<evidence type="ECO:0000256" key="1">
    <source>
        <dbReference type="SAM" id="MobiDB-lite"/>
    </source>
</evidence>
<feature type="compositionally biased region" description="Acidic residues" evidence="1">
    <location>
        <begin position="572"/>
        <end position="581"/>
    </location>
</feature>
<evidence type="ECO:0000313" key="2">
    <source>
        <dbReference type="EMBL" id="CAI5437723.1"/>
    </source>
</evidence>
<dbReference type="AlphaFoldDB" id="A0A9P1MVQ8"/>
<gene>
    <name evidence="2" type="ORF">CAMP_LOCUS360</name>
</gene>
<proteinExistence type="predicted"/>
<name>A0A9P1MVQ8_9PELO</name>
<organism evidence="2 3">
    <name type="scientific">Caenorhabditis angaria</name>
    <dbReference type="NCBI Taxonomy" id="860376"/>
    <lineage>
        <taxon>Eukaryota</taxon>
        <taxon>Metazoa</taxon>
        <taxon>Ecdysozoa</taxon>
        <taxon>Nematoda</taxon>
        <taxon>Chromadorea</taxon>
        <taxon>Rhabditida</taxon>
        <taxon>Rhabditina</taxon>
        <taxon>Rhabditomorpha</taxon>
        <taxon>Rhabditoidea</taxon>
        <taxon>Rhabditidae</taxon>
        <taxon>Peloderinae</taxon>
        <taxon>Caenorhabditis</taxon>
    </lineage>
</organism>
<dbReference type="SUPFAM" id="SSF63748">
    <property type="entry name" value="Tudor/PWWP/MBT"/>
    <property type="match status" value="1"/>
</dbReference>
<dbReference type="EMBL" id="CANHGI010000001">
    <property type="protein sequence ID" value="CAI5437723.1"/>
    <property type="molecule type" value="Genomic_DNA"/>
</dbReference>
<feature type="region of interest" description="Disordered" evidence="1">
    <location>
        <begin position="570"/>
        <end position="600"/>
    </location>
</feature>
<comment type="caution">
    <text evidence="2">The sequence shown here is derived from an EMBL/GenBank/DDBJ whole genome shotgun (WGS) entry which is preliminary data.</text>
</comment>
<accession>A0A9P1MVQ8</accession>
<evidence type="ECO:0008006" key="4">
    <source>
        <dbReference type="Google" id="ProtNLM"/>
    </source>
</evidence>
<protein>
    <recommendedName>
        <fullName evidence="4">Tudor domain-containing protein</fullName>
    </recommendedName>
</protein>
<dbReference type="Proteomes" id="UP001152747">
    <property type="component" value="Unassembled WGS sequence"/>
</dbReference>
<feature type="compositionally biased region" description="Basic and acidic residues" evidence="1">
    <location>
        <begin position="583"/>
        <end position="594"/>
    </location>
</feature>
<evidence type="ECO:0000313" key="3">
    <source>
        <dbReference type="Proteomes" id="UP001152747"/>
    </source>
</evidence>
<reference evidence="2" key="1">
    <citation type="submission" date="2022-11" db="EMBL/GenBank/DDBJ databases">
        <authorList>
            <person name="Kikuchi T."/>
        </authorList>
    </citation>
    <scope>NUCLEOTIDE SEQUENCE</scope>
    <source>
        <strain evidence="2">PS1010</strain>
    </source>
</reference>